<reference evidence="5 6" key="1">
    <citation type="submission" date="2020-03" db="EMBL/GenBank/DDBJ databases">
        <title>Genomic Encyclopedia of Type Strains, Phase III (KMG-III): the genomes of soil and plant-associated and newly described type strains.</title>
        <authorList>
            <person name="Whitman W."/>
        </authorList>
    </citation>
    <scope>NUCLEOTIDE SEQUENCE [LARGE SCALE GENOMIC DNA]</scope>
    <source>
        <strain evidence="5 6">CECT 8804</strain>
    </source>
</reference>
<evidence type="ECO:0000256" key="1">
    <source>
        <dbReference type="ARBA" id="ARBA00023015"/>
    </source>
</evidence>
<name>A0ABX0TVA5_9SPHN</name>
<comment type="caution">
    <text evidence="5">The sequence shown here is derived from an EMBL/GenBank/DDBJ whole genome shotgun (WGS) entry which is preliminary data.</text>
</comment>
<dbReference type="PRINTS" id="PR00598">
    <property type="entry name" value="HTHMARR"/>
</dbReference>
<gene>
    <name evidence="5" type="ORF">FHS31_001301</name>
</gene>
<dbReference type="InterPro" id="IPR039422">
    <property type="entry name" value="MarR/SlyA-like"/>
</dbReference>
<dbReference type="GO" id="GO:0003677">
    <property type="term" value="F:DNA binding"/>
    <property type="evidence" value="ECO:0007669"/>
    <property type="project" value="UniProtKB-KW"/>
</dbReference>
<keyword evidence="1" id="KW-0805">Transcription regulation</keyword>
<dbReference type="InterPro" id="IPR023187">
    <property type="entry name" value="Tscrpt_reg_MarR-type_CS"/>
</dbReference>
<dbReference type="PROSITE" id="PS01117">
    <property type="entry name" value="HTH_MARR_1"/>
    <property type="match status" value="1"/>
</dbReference>
<dbReference type="PROSITE" id="PS50995">
    <property type="entry name" value="HTH_MARR_2"/>
    <property type="match status" value="1"/>
</dbReference>
<evidence type="ECO:0000259" key="4">
    <source>
        <dbReference type="PROSITE" id="PS50995"/>
    </source>
</evidence>
<dbReference type="SMART" id="SM00347">
    <property type="entry name" value="HTH_MARR"/>
    <property type="match status" value="1"/>
</dbReference>
<keyword evidence="6" id="KW-1185">Reference proteome</keyword>
<dbReference type="InterPro" id="IPR000835">
    <property type="entry name" value="HTH_MarR-typ"/>
</dbReference>
<evidence type="ECO:0000256" key="3">
    <source>
        <dbReference type="ARBA" id="ARBA00023163"/>
    </source>
</evidence>
<keyword evidence="3" id="KW-0804">Transcription</keyword>
<dbReference type="PANTHER" id="PTHR33164">
    <property type="entry name" value="TRANSCRIPTIONAL REGULATOR, MARR FAMILY"/>
    <property type="match status" value="1"/>
</dbReference>
<dbReference type="Proteomes" id="UP000727456">
    <property type="component" value="Unassembled WGS sequence"/>
</dbReference>
<dbReference type="Pfam" id="PF01047">
    <property type="entry name" value="MarR"/>
    <property type="match status" value="1"/>
</dbReference>
<accession>A0ABX0TVA5</accession>
<sequence>MRSHRMMDRLMAAKGVSYARARPLMMIAREGRLRTTDLAILLGLTPRTVTEAIDGLERDGLVLREPDSMDRRAKWISLTALGQQAMAAADAEKKAYIDQVFGALDEGEQRDLLALLAKLNSRLASLVG</sequence>
<organism evidence="5 6">
    <name type="scientific">Sphingomonas vulcanisoli</name>
    <dbReference type="NCBI Taxonomy" id="1658060"/>
    <lineage>
        <taxon>Bacteria</taxon>
        <taxon>Pseudomonadati</taxon>
        <taxon>Pseudomonadota</taxon>
        <taxon>Alphaproteobacteria</taxon>
        <taxon>Sphingomonadales</taxon>
        <taxon>Sphingomonadaceae</taxon>
        <taxon>Sphingomonas</taxon>
    </lineage>
</organism>
<feature type="domain" description="HTH marR-type" evidence="4">
    <location>
        <begin position="1"/>
        <end position="121"/>
    </location>
</feature>
<evidence type="ECO:0000313" key="5">
    <source>
        <dbReference type="EMBL" id="NIJ07705.1"/>
    </source>
</evidence>
<dbReference type="Gene3D" id="1.10.10.10">
    <property type="entry name" value="Winged helix-like DNA-binding domain superfamily/Winged helix DNA-binding domain"/>
    <property type="match status" value="1"/>
</dbReference>
<evidence type="ECO:0000256" key="2">
    <source>
        <dbReference type="ARBA" id="ARBA00023125"/>
    </source>
</evidence>
<dbReference type="InterPro" id="IPR036388">
    <property type="entry name" value="WH-like_DNA-bd_sf"/>
</dbReference>
<keyword evidence="2 5" id="KW-0238">DNA-binding</keyword>
<dbReference type="InterPro" id="IPR036390">
    <property type="entry name" value="WH_DNA-bd_sf"/>
</dbReference>
<dbReference type="PANTHER" id="PTHR33164:SF43">
    <property type="entry name" value="HTH-TYPE TRANSCRIPTIONAL REPRESSOR YETL"/>
    <property type="match status" value="1"/>
</dbReference>
<proteinExistence type="predicted"/>
<dbReference type="SUPFAM" id="SSF46785">
    <property type="entry name" value="Winged helix' DNA-binding domain"/>
    <property type="match status" value="1"/>
</dbReference>
<protein>
    <submittedName>
        <fullName evidence="5">DNA-binding MarR family transcriptional regulator</fullName>
    </submittedName>
</protein>
<dbReference type="EMBL" id="JAAOZC010000002">
    <property type="protein sequence ID" value="NIJ07705.1"/>
    <property type="molecule type" value="Genomic_DNA"/>
</dbReference>
<evidence type="ECO:0000313" key="6">
    <source>
        <dbReference type="Proteomes" id="UP000727456"/>
    </source>
</evidence>
<dbReference type="RefSeq" id="WP_243843301.1">
    <property type="nucleotide sequence ID" value="NZ_JAAOZC010000002.1"/>
</dbReference>